<dbReference type="PIRSF" id="PIRSF000239">
    <property type="entry name" value="AHPC"/>
    <property type="match status" value="1"/>
</dbReference>
<dbReference type="KEGG" id="cfon:HZU75_01150"/>
<dbReference type="InterPro" id="IPR000866">
    <property type="entry name" value="AhpC/TSA"/>
</dbReference>
<reference evidence="14 15" key="1">
    <citation type="journal article" date="2016" name="Int. J. Syst. Evol. Microbiol.">
        <title>Chitinibacter fontanus sp. nov., isolated from a spring.</title>
        <authorList>
            <person name="Sheu S.Y."/>
            <person name="Li Y.S."/>
            <person name="Young C.C."/>
            <person name="Chen W.M."/>
        </authorList>
    </citation>
    <scope>NUCLEOTIDE SEQUENCE [LARGE SCALE GENOMIC DNA]</scope>
    <source>
        <strain evidence="14 15">STM-7</strain>
    </source>
</reference>
<evidence type="ECO:0000256" key="6">
    <source>
        <dbReference type="ARBA" id="ARBA00023002"/>
    </source>
</evidence>
<dbReference type="InterPro" id="IPR013766">
    <property type="entry name" value="Thioredoxin_domain"/>
</dbReference>
<keyword evidence="6" id="KW-0560">Oxidoreductase</keyword>
<organism evidence="14 15">
    <name type="scientific">Chitinibacter fontanus</name>
    <dbReference type="NCBI Taxonomy" id="1737446"/>
    <lineage>
        <taxon>Bacteria</taxon>
        <taxon>Pseudomonadati</taxon>
        <taxon>Pseudomonadota</taxon>
        <taxon>Betaproteobacteria</taxon>
        <taxon>Neisseriales</taxon>
        <taxon>Chitinibacteraceae</taxon>
        <taxon>Chitinibacter</taxon>
    </lineage>
</organism>
<keyword evidence="5" id="KW-0049">Antioxidant</keyword>
<evidence type="ECO:0000259" key="13">
    <source>
        <dbReference type="PROSITE" id="PS51352"/>
    </source>
</evidence>
<dbReference type="CDD" id="cd03017">
    <property type="entry name" value="PRX_BCP"/>
    <property type="match status" value="1"/>
</dbReference>
<evidence type="ECO:0000256" key="9">
    <source>
        <dbReference type="ARBA" id="ARBA00032824"/>
    </source>
</evidence>
<name>A0A7D5ZBR8_9NEIS</name>
<sequence length="155" mass="17062">MLNVGDLAPDFSLPDAAMEMVQLSQFQGKKNVVLYFFNKDHTPGGIVEAVEFSDLADAFSQCETVILGVSLDDCLAHDSFIDEQGLSFDLLSDTDVIVSRLYHTVHEWEAQGVVRCGIERSTFVIDKSGVIRHALYHVAPKGHAAEILKLVKQLG</sequence>
<proteinExistence type="inferred from homology"/>
<comment type="similarity">
    <text evidence="10">Belongs to the peroxiredoxin family. BCP/PrxQ subfamily.</text>
</comment>
<dbReference type="EMBL" id="CP058952">
    <property type="protein sequence ID" value="QLI83142.1"/>
    <property type="molecule type" value="Genomic_DNA"/>
</dbReference>
<dbReference type="InterPro" id="IPR050924">
    <property type="entry name" value="Peroxiredoxin_BCP/PrxQ"/>
</dbReference>
<dbReference type="InterPro" id="IPR036249">
    <property type="entry name" value="Thioredoxin-like_sf"/>
</dbReference>
<dbReference type="PANTHER" id="PTHR42801:SF4">
    <property type="entry name" value="AHPC_TSA FAMILY PROTEIN"/>
    <property type="match status" value="1"/>
</dbReference>
<evidence type="ECO:0000256" key="5">
    <source>
        <dbReference type="ARBA" id="ARBA00022862"/>
    </source>
</evidence>
<accession>A0A7D5ZBR8</accession>
<dbReference type="GO" id="GO:0045454">
    <property type="term" value="P:cell redox homeostasis"/>
    <property type="evidence" value="ECO:0007669"/>
    <property type="project" value="TreeGrafter"/>
</dbReference>
<dbReference type="FunFam" id="3.40.30.10:FF:000007">
    <property type="entry name" value="Thioredoxin-dependent thiol peroxidase"/>
    <property type="match status" value="1"/>
</dbReference>
<dbReference type="InterPro" id="IPR024706">
    <property type="entry name" value="Peroxiredoxin_AhpC-typ"/>
</dbReference>
<protein>
    <recommendedName>
        <fullName evidence="3">thioredoxin-dependent peroxiredoxin</fullName>
        <ecNumber evidence="3">1.11.1.24</ecNumber>
    </recommendedName>
    <alternativeName>
        <fullName evidence="9">Thioredoxin peroxidase</fullName>
    </alternativeName>
    <alternativeName>
        <fullName evidence="11">Thioredoxin-dependent peroxiredoxin Bcp</fullName>
    </alternativeName>
</protein>
<evidence type="ECO:0000256" key="10">
    <source>
        <dbReference type="ARBA" id="ARBA00038489"/>
    </source>
</evidence>
<dbReference type="GO" id="GO:0008379">
    <property type="term" value="F:thioredoxin peroxidase activity"/>
    <property type="evidence" value="ECO:0007669"/>
    <property type="project" value="TreeGrafter"/>
</dbReference>
<dbReference type="AlphaFoldDB" id="A0A7D5ZBR8"/>
<keyword evidence="15" id="KW-1185">Reference proteome</keyword>
<evidence type="ECO:0000256" key="7">
    <source>
        <dbReference type="ARBA" id="ARBA00023157"/>
    </source>
</evidence>
<evidence type="ECO:0000313" key="14">
    <source>
        <dbReference type="EMBL" id="QLI83142.1"/>
    </source>
</evidence>
<evidence type="ECO:0000256" key="12">
    <source>
        <dbReference type="ARBA" id="ARBA00049091"/>
    </source>
</evidence>
<comment type="catalytic activity">
    <reaction evidence="12">
        <text>a hydroperoxide + [thioredoxin]-dithiol = an alcohol + [thioredoxin]-disulfide + H2O</text>
        <dbReference type="Rhea" id="RHEA:62620"/>
        <dbReference type="Rhea" id="RHEA-COMP:10698"/>
        <dbReference type="Rhea" id="RHEA-COMP:10700"/>
        <dbReference type="ChEBI" id="CHEBI:15377"/>
        <dbReference type="ChEBI" id="CHEBI:29950"/>
        <dbReference type="ChEBI" id="CHEBI:30879"/>
        <dbReference type="ChEBI" id="CHEBI:35924"/>
        <dbReference type="ChEBI" id="CHEBI:50058"/>
        <dbReference type="EC" id="1.11.1.24"/>
    </reaction>
</comment>
<dbReference type="Pfam" id="PF00578">
    <property type="entry name" value="AhpC-TSA"/>
    <property type="match status" value="1"/>
</dbReference>
<keyword evidence="8" id="KW-0676">Redox-active center</keyword>
<dbReference type="EC" id="1.11.1.24" evidence="3"/>
<evidence type="ECO:0000256" key="11">
    <source>
        <dbReference type="ARBA" id="ARBA00042639"/>
    </source>
</evidence>
<dbReference type="Gene3D" id="3.40.30.10">
    <property type="entry name" value="Glutaredoxin"/>
    <property type="match status" value="1"/>
</dbReference>
<evidence type="ECO:0000256" key="4">
    <source>
        <dbReference type="ARBA" id="ARBA00022559"/>
    </source>
</evidence>
<evidence type="ECO:0000256" key="3">
    <source>
        <dbReference type="ARBA" id="ARBA00013017"/>
    </source>
</evidence>
<evidence type="ECO:0000256" key="8">
    <source>
        <dbReference type="ARBA" id="ARBA00023284"/>
    </source>
</evidence>
<dbReference type="Proteomes" id="UP000510822">
    <property type="component" value="Chromosome"/>
</dbReference>
<keyword evidence="4" id="KW-0575">Peroxidase</keyword>
<dbReference type="PANTHER" id="PTHR42801">
    <property type="entry name" value="THIOREDOXIN-DEPENDENT PEROXIDE REDUCTASE"/>
    <property type="match status" value="1"/>
</dbReference>
<evidence type="ECO:0000256" key="2">
    <source>
        <dbReference type="ARBA" id="ARBA00011245"/>
    </source>
</evidence>
<evidence type="ECO:0000256" key="1">
    <source>
        <dbReference type="ARBA" id="ARBA00003330"/>
    </source>
</evidence>
<gene>
    <name evidence="14" type="ORF">HZU75_01150</name>
</gene>
<feature type="domain" description="Thioredoxin" evidence="13">
    <location>
        <begin position="2"/>
        <end position="155"/>
    </location>
</feature>
<dbReference type="GO" id="GO:0005737">
    <property type="term" value="C:cytoplasm"/>
    <property type="evidence" value="ECO:0007669"/>
    <property type="project" value="TreeGrafter"/>
</dbReference>
<dbReference type="GO" id="GO:0034599">
    <property type="term" value="P:cellular response to oxidative stress"/>
    <property type="evidence" value="ECO:0007669"/>
    <property type="project" value="TreeGrafter"/>
</dbReference>
<comment type="subunit">
    <text evidence="2">Monomer.</text>
</comment>
<keyword evidence="7" id="KW-1015">Disulfide bond</keyword>
<evidence type="ECO:0000313" key="15">
    <source>
        <dbReference type="Proteomes" id="UP000510822"/>
    </source>
</evidence>
<comment type="function">
    <text evidence="1">Thiol-specific peroxidase that catalyzes the reduction of hydrogen peroxide and organic hydroperoxides to water and alcohols, respectively. Plays a role in cell protection against oxidative stress by detoxifying peroxides and as sensor of hydrogen peroxide-mediated signaling events.</text>
</comment>
<dbReference type="PROSITE" id="PS51352">
    <property type="entry name" value="THIOREDOXIN_2"/>
    <property type="match status" value="1"/>
</dbReference>
<dbReference type="SUPFAM" id="SSF52833">
    <property type="entry name" value="Thioredoxin-like"/>
    <property type="match status" value="1"/>
</dbReference>